<keyword evidence="2" id="KW-1185">Reference proteome</keyword>
<dbReference type="Proteomes" id="UP000662783">
    <property type="component" value="Chromosome"/>
</dbReference>
<name>A0A974WJU9_9BACT</name>
<evidence type="ECO:0000313" key="1">
    <source>
        <dbReference type="EMBL" id="QSE97490.1"/>
    </source>
</evidence>
<dbReference type="AlphaFoldDB" id="A0A974WJU9"/>
<dbReference type="KEGG" id="fuv:JR347_18225"/>
<dbReference type="Pfam" id="PF14125">
    <property type="entry name" value="DUF4292"/>
    <property type="match status" value="1"/>
</dbReference>
<dbReference type="PROSITE" id="PS51257">
    <property type="entry name" value="PROKAR_LIPOPROTEIN"/>
    <property type="match status" value="1"/>
</dbReference>
<evidence type="ECO:0000313" key="2">
    <source>
        <dbReference type="Proteomes" id="UP000662783"/>
    </source>
</evidence>
<gene>
    <name evidence="1" type="ORF">JR347_18225</name>
</gene>
<proteinExistence type="predicted"/>
<organism evidence="1 2">
    <name type="scientific">Fulvivirga lutea</name>
    <dbReference type="NCBI Taxonomy" id="2810512"/>
    <lineage>
        <taxon>Bacteria</taxon>
        <taxon>Pseudomonadati</taxon>
        <taxon>Bacteroidota</taxon>
        <taxon>Cytophagia</taxon>
        <taxon>Cytophagales</taxon>
        <taxon>Fulvivirgaceae</taxon>
        <taxon>Fulvivirga</taxon>
    </lineage>
</organism>
<reference evidence="1" key="1">
    <citation type="submission" date="2021-02" db="EMBL/GenBank/DDBJ databases">
        <title>Fulvivirga sp. S481 isolated from sea water.</title>
        <authorList>
            <person name="Bae S.S."/>
            <person name="Baek K."/>
        </authorList>
    </citation>
    <scope>NUCLEOTIDE SEQUENCE</scope>
    <source>
        <strain evidence="1">S481</strain>
    </source>
</reference>
<dbReference type="InterPro" id="IPR025634">
    <property type="entry name" value="DUF4292"/>
</dbReference>
<dbReference type="EMBL" id="CP070608">
    <property type="protein sequence ID" value="QSE97490.1"/>
    <property type="molecule type" value="Genomic_DNA"/>
</dbReference>
<sequence length="253" mass="29149">MKNKIAAFPCLLIAIILGSGCSNKFQGVTWNLLDKNKLDVREIDFEYFSGKAKINYKDEELDIKARANVRIKKDSAIWIAFSAVGIQGARCMISQDSITILNLVKKEYYVFNYDSLSKQFNFDVNFDAIQSVALGNLIKPYTKGDHSERVDDFYQLKQKSGKVEMTNFVSAETMKIERVEMLEPSSKNTAVIRYYDFQLVEEHAFPYSAIISLFYKANTGTLNTVIEFEYNKAEIEHKPLKFPFSIPKKYERK</sequence>
<protein>
    <submittedName>
        <fullName evidence="1">DUF4292 domain-containing protein</fullName>
    </submittedName>
</protein>
<dbReference type="RefSeq" id="WP_205722001.1">
    <property type="nucleotide sequence ID" value="NZ_CP070608.1"/>
</dbReference>
<accession>A0A974WJU9</accession>